<keyword evidence="1" id="KW-0812">Transmembrane</keyword>
<feature type="transmembrane region" description="Helical" evidence="1">
    <location>
        <begin position="342"/>
        <end position="361"/>
    </location>
</feature>
<dbReference type="AlphaFoldDB" id="A0A7S4NTG5"/>
<protein>
    <submittedName>
        <fullName evidence="2">Uncharacterized protein</fullName>
    </submittedName>
</protein>
<gene>
    <name evidence="2" type="ORF">GTHE00462_LOCUS18848</name>
</gene>
<feature type="transmembrane region" description="Helical" evidence="1">
    <location>
        <begin position="233"/>
        <end position="257"/>
    </location>
</feature>
<organism evidence="2">
    <name type="scientific">Guillardia theta</name>
    <name type="common">Cryptophyte</name>
    <name type="synonym">Cryptomonas phi</name>
    <dbReference type="NCBI Taxonomy" id="55529"/>
    <lineage>
        <taxon>Eukaryota</taxon>
        <taxon>Cryptophyceae</taxon>
        <taxon>Pyrenomonadales</taxon>
        <taxon>Geminigeraceae</taxon>
        <taxon>Guillardia</taxon>
    </lineage>
</organism>
<evidence type="ECO:0000256" key="1">
    <source>
        <dbReference type="SAM" id="Phobius"/>
    </source>
</evidence>
<keyword evidence="1" id="KW-1133">Transmembrane helix</keyword>
<reference evidence="2" key="1">
    <citation type="submission" date="2021-01" db="EMBL/GenBank/DDBJ databases">
        <authorList>
            <person name="Corre E."/>
            <person name="Pelletier E."/>
            <person name="Niang G."/>
            <person name="Scheremetjew M."/>
            <person name="Finn R."/>
            <person name="Kale V."/>
            <person name="Holt S."/>
            <person name="Cochrane G."/>
            <person name="Meng A."/>
            <person name="Brown T."/>
            <person name="Cohen L."/>
        </authorList>
    </citation>
    <scope>NUCLEOTIDE SEQUENCE</scope>
    <source>
        <strain evidence="2">CCMP 2712</strain>
    </source>
</reference>
<accession>A0A7S4NTG5</accession>
<feature type="transmembrane region" description="Helical" evidence="1">
    <location>
        <begin position="269"/>
        <end position="288"/>
    </location>
</feature>
<dbReference type="EMBL" id="HBKN01024118">
    <property type="protein sequence ID" value="CAE2306427.1"/>
    <property type="molecule type" value="Transcribed_RNA"/>
</dbReference>
<name>A0A7S4NTG5_GUITH</name>
<sequence length="382" mass="41472">MADVGKKLGWDEGKTRRIQLGTGIAGILLLFSGVVCQWWAGNNFSDVSLSTLCNAYSGKPDLMASDDWYQAKQDYAAKYSSSSSSPAVMTLSFVASQFLGFRPDGNYPLNQFLYSSPSFWCKYLPECPVGVQCVGNTVVKAENWTRGAWPGRLVSSDPYWKLSSSVEGYSATRIRCSDKVNVYKAMLTAVTTDINGNFVKDPSTGVTWSKAAVDKAAGALLQQCYESKGSAGYILATGPVLATFASIFCFMTLFRCLGGSYMSSTGQGMAILAVAMTLIDFWVIVYLTNSEFMQGYLLCGKLGPPLVLRGSYFDSTPCMDQNSIGQGEFNPYVSQSAWMTSVYTAGGVCNLIAIVLLLISIHKNKENTKLMKFATLGPSDEL</sequence>
<feature type="transmembrane region" description="Helical" evidence="1">
    <location>
        <begin position="20"/>
        <end position="40"/>
    </location>
</feature>
<evidence type="ECO:0000313" key="2">
    <source>
        <dbReference type="EMBL" id="CAE2306427.1"/>
    </source>
</evidence>
<proteinExistence type="predicted"/>
<keyword evidence="1" id="KW-0472">Membrane</keyword>